<dbReference type="Proteomes" id="UP000222163">
    <property type="component" value="Unassembled WGS sequence"/>
</dbReference>
<dbReference type="EMBL" id="JAUYVU010000002">
    <property type="protein sequence ID" value="MDP2540788.1"/>
    <property type="molecule type" value="Genomic_DNA"/>
</dbReference>
<gene>
    <name evidence="2" type="ORF">CSC81_04395</name>
    <name evidence="1" type="ORF">Q8W23_04795</name>
</gene>
<dbReference type="Gene3D" id="3.40.30.10">
    <property type="entry name" value="Glutaredoxin"/>
    <property type="match status" value="1"/>
</dbReference>
<reference evidence="1 4" key="3">
    <citation type="submission" date="2023-07" db="EMBL/GenBank/DDBJ databases">
        <title>Genome content predicts the carbon catabolic preferences of heterotrophic bacteria.</title>
        <authorList>
            <person name="Gralka M."/>
        </authorList>
    </citation>
    <scope>NUCLEOTIDE SEQUENCE [LARGE SCALE GENOMIC DNA]</scope>
    <source>
        <strain evidence="1 4">4G03</strain>
    </source>
</reference>
<accession>A0A2G1BXF5</accession>
<name>A0A2G1BXF5_9FLAO</name>
<dbReference type="RefSeq" id="WP_099214558.1">
    <property type="nucleotide sequence ID" value="NZ_JAUYVU010000002.1"/>
</dbReference>
<dbReference type="AlphaFoldDB" id="A0A2G1BXF5"/>
<evidence type="ECO:0000313" key="1">
    <source>
        <dbReference type="EMBL" id="MDP2540788.1"/>
    </source>
</evidence>
<evidence type="ECO:0000313" key="2">
    <source>
        <dbReference type="EMBL" id="PHN98741.1"/>
    </source>
</evidence>
<keyword evidence="4" id="KW-1185">Reference proteome</keyword>
<dbReference type="Proteomes" id="UP001242342">
    <property type="component" value="Unassembled WGS sequence"/>
</dbReference>
<evidence type="ECO:0008006" key="5">
    <source>
        <dbReference type="Google" id="ProtNLM"/>
    </source>
</evidence>
<organism evidence="2 3">
    <name type="scientific">Tenacibaculum discolor</name>
    <dbReference type="NCBI Taxonomy" id="361581"/>
    <lineage>
        <taxon>Bacteria</taxon>
        <taxon>Pseudomonadati</taxon>
        <taxon>Bacteroidota</taxon>
        <taxon>Flavobacteriia</taxon>
        <taxon>Flavobacteriales</taxon>
        <taxon>Flavobacteriaceae</taxon>
        <taxon>Tenacibaculum</taxon>
    </lineage>
</organism>
<evidence type="ECO:0000313" key="4">
    <source>
        <dbReference type="Proteomes" id="UP001242342"/>
    </source>
</evidence>
<proteinExistence type="predicted"/>
<dbReference type="EMBL" id="PDUU01000003">
    <property type="protein sequence ID" value="PHN98741.1"/>
    <property type="molecule type" value="Genomic_DNA"/>
</dbReference>
<evidence type="ECO:0000313" key="3">
    <source>
        <dbReference type="Proteomes" id="UP000222163"/>
    </source>
</evidence>
<reference evidence="2 3" key="1">
    <citation type="journal article" date="2016" name="Nat. Commun.">
        <title>Microbial interactions lead to rapid micro-scale successions on model marine particles.</title>
        <authorList>
            <person name="Datta M.S."/>
            <person name="Sliwerska E."/>
            <person name="Gore J."/>
            <person name="Polz M.F."/>
            <person name="Cordero O.X."/>
        </authorList>
    </citation>
    <scope>NUCLEOTIDE SEQUENCE [LARGE SCALE GENOMIC DNA]</scope>
    <source>
        <strain evidence="2 3">4G03</strain>
    </source>
</reference>
<sequence length="452" mass="52500">MIKYFIPLILILFIGCNESNKNKPTYFGGKIINPKCDFVVLSDNYNFNDTIPLSKNNTFLGSYDKFKEGLYIFHHGNELQYVYMQPSDSLLIRLNTWDFDESLVFSGVNAERNNLLIESFLQYEQDYKNSSKYLSLPKKEFLAKIDSMKSIKNATLESYKTRSNDASGFVDILNISLNFPLYAKLEEYAIQSLKKETSEKINNSYFDYRKSAPINKDSLMFYGPYYKFIIKKIQNDAYLKDNGVKTEKFTQNLLQAIDENVKLETVKNKMLYNAVIRNFYEEPSSEMKSEAFFTFFKLNTNNEHKKNVQRLINDLKILNKGERLPSFKLIAADGELKDFSSISKNKNTVVLLKNYQYASDDWVSSRFNYLVKKNPDVNFVLVNLCDSSKRFTKNVDVKYQYTIPSESAVCNFTTSKFPRMILVDKYGIIQNGYTSLSANDINLEISKLQKTK</sequence>
<comment type="caution">
    <text evidence="2">The sequence shown here is derived from an EMBL/GenBank/DDBJ whole genome shotgun (WGS) entry which is preliminary data.</text>
</comment>
<protein>
    <recommendedName>
        <fullName evidence="5">Thioredoxin domain-containing protein</fullName>
    </recommendedName>
</protein>
<dbReference type="PROSITE" id="PS51257">
    <property type="entry name" value="PROKAR_LIPOPROTEIN"/>
    <property type="match status" value="1"/>
</dbReference>
<reference evidence="2" key="2">
    <citation type="submission" date="2017-10" db="EMBL/GenBank/DDBJ databases">
        <authorList>
            <person name="Enke T.N."/>
            <person name="Cordero O.X."/>
        </authorList>
    </citation>
    <scope>NUCLEOTIDE SEQUENCE</scope>
    <source>
        <strain evidence="2">4G03</strain>
    </source>
</reference>